<dbReference type="GO" id="GO:0003723">
    <property type="term" value="F:RNA binding"/>
    <property type="evidence" value="ECO:0007669"/>
    <property type="project" value="UniProtKB-KW"/>
</dbReference>
<dbReference type="GO" id="GO:0034456">
    <property type="term" value="C:UTP-C complex"/>
    <property type="evidence" value="ECO:0007669"/>
    <property type="project" value="TreeGrafter"/>
</dbReference>
<feature type="domain" description="Nrap protein" evidence="2">
    <location>
        <begin position="36"/>
        <end position="169"/>
    </location>
</feature>
<accession>A0A8C0B7U6</accession>
<dbReference type="FunFam" id="3.30.70.3030:FF:000001">
    <property type="entry name" value="Nucleolar protein 6"/>
    <property type="match status" value="1"/>
</dbReference>
<evidence type="ECO:0000259" key="2">
    <source>
        <dbReference type="Pfam" id="PF17407"/>
    </source>
</evidence>
<dbReference type="GO" id="GO:0032040">
    <property type="term" value="C:small-subunit processome"/>
    <property type="evidence" value="ECO:0007669"/>
    <property type="project" value="TreeGrafter"/>
</dbReference>
<dbReference type="Pfam" id="PF17407">
    <property type="entry name" value="Nrap_D6"/>
    <property type="match status" value="1"/>
</dbReference>
<dbReference type="Ensembl" id="ENSBJAT00000013519.1">
    <property type="protein sequence ID" value="ENSBJAP00000013159.1"/>
    <property type="gene ID" value="ENSBJAG00000008808.1"/>
</dbReference>
<keyword evidence="1" id="KW-0539">Nucleus</keyword>
<keyword evidence="1" id="KW-0694">RNA-binding</keyword>
<reference evidence="3" key="1">
    <citation type="submission" date="2025-08" db="UniProtKB">
        <authorList>
            <consortium name="Ensembl"/>
        </authorList>
    </citation>
    <scope>IDENTIFICATION</scope>
</reference>
<evidence type="ECO:0000256" key="1">
    <source>
        <dbReference type="RuleBase" id="RU364032"/>
    </source>
</evidence>
<dbReference type="InterPro" id="IPR005554">
    <property type="entry name" value="NOL6/Upt22"/>
</dbReference>
<comment type="similarity">
    <text evidence="1">Belongs to the NRAP family.</text>
</comment>
<dbReference type="InterPro" id="IPR035371">
    <property type="entry name" value="Nrap_D6"/>
</dbReference>
<reference evidence="3" key="2">
    <citation type="submission" date="2025-09" db="UniProtKB">
        <authorList>
            <consortium name="Ensembl"/>
        </authorList>
    </citation>
    <scope>IDENTIFICATION</scope>
</reference>
<dbReference type="GO" id="GO:0006409">
    <property type="term" value="P:tRNA export from nucleus"/>
    <property type="evidence" value="ECO:0007669"/>
    <property type="project" value="TreeGrafter"/>
</dbReference>
<evidence type="ECO:0000313" key="3">
    <source>
        <dbReference type="Ensembl" id="ENSBJAP00000013159.1"/>
    </source>
</evidence>
<evidence type="ECO:0000313" key="4">
    <source>
        <dbReference type="Proteomes" id="UP000694555"/>
    </source>
</evidence>
<organism evidence="3 4">
    <name type="scientific">Buteo japonicus</name>
    <dbReference type="NCBI Taxonomy" id="224669"/>
    <lineage>
        <taxon>Eukaryota</taxon>
        <taxon>Metazoa</taxon>
        <taxon>Chordata</taxon>
        <taxon>Craniata</taxon>
        <taxon>Vertebrata</taxon>
        <taxon>Euteleostomi</taxon>
        <taxon>Archelosauria</taxon>
        <taxon>Archosauria</taxon>
        <taxon>Dinosauria</taxon>
        <taxon>Saurischia</taxon>
        <taxon>Theropoda</taxon>
        <taxon>Coelurosauria</taxon>
        <taxon>Aves</taxon>
        <taxon>Neognathae</taxon>
        <taxon>Neoaves</taxon>
        <taxon>Telluraves</taxon>
        <taxon>Accipitrimorphae</taxon>
        <taxon>Accipitriformes</taxon>
        <taxon>Accipitridae</taxon>
        <taxon>Accipitrinae</taxon>
        <taxon>Buteo</taxon>
    </lineage>
</organism>
<comment type="subcellular location">
    <subcellularLocation>
        <location evidence="1">Nucleus</location>
        <location evidence="1">Nucleolus</location>
    </subcellularLocation>
</comment>
<sequence length="178" mass="20111">MQARTWETSLMSPASLCPILSSSGLLSLQMVFRPPLDFYDVLIHLNPNQIPRHLESVDQPLKSFSRGVVKNSTAVKILFPVVDYDPVQCYLQELRDAFSDLALFFYDKHGGEVIAVLWKPLSFQPQPFKVSSMKGRMVITLNNELVCVPNVEAILEDFKVLGEGLVKSVEARTEKWTI</sequence>
<dbReference type="GO" id="GO:0032545">
    <property type="term" value="C:CURI complex"/>
    <property type="evidence" value="ECO:0007669"/>
    <property type="project" value="TreeGrafter"/>
</dbReference>
<name>A0A8C0B7U6_9AVES</name>
<dbReference type="PANTHER" id="PTHR17972">
    <property type="entry name" value="NUCLEOLAR RNA-ASSOCIATED PROTEIN"/>
    <property type="match status" value="1"/>
</dbReference>
<dbReference type="Proteomes" id="UP000694555">
    <property type="component" value="Unplaced"/>
</dbReference>
<dbReference type="AlphaFoldDB" id="A0A8C0B7U6"/>
<dbReference type="GO" id="GO:0006364">
    <property type="term" value="P:rRNA processing"/>
    <property type="evidence" value="ECO:0007669"/>
    <property type="project" value="TreeGrafter"/>
</dbReference>
<protein>
    <recommendedName>
        <fullName evidence="1">Nucleolar protein 6</fullName>
    </recommendedName>
</protein>
<proteinExistence type="inferred from homology"/>
<dbReference type="PANTHER" id="PTHR17972:SF0">
    <property type="entry name" value="NUCLEOLAR PROTEIN 6"/>
    <property type="match status" value="1"/>
</dbReference>
<dbReference type="Gene3D" id="3.30.70.3030">
    <property type="match status" value="1"/>
</dbReference>
<keyword evidence="4" id="KW-1185">Reference proteome</keyword>